<evidence type="ECO:0000259" key="1">
    <source>
        <dbReference type="Pfam" id="PF13539"/>
    </source>
</evidence>
<dbReference type="AlphaFoldDB" id="A0A1Y5XPC3"/>
<dbReference type="RefSeq" id="WP_084428445.1">
    <property type="nucleotide sequence ID" value="NZ_FWXV01000003.1"/>
</dbReference>
<accession>A0A1Y5XPC3</accession>
<gene>
    <name evidence="2" type="ORF">SAMN05661093_04049</name>
</gene>
<dbReference type="InterPro" id="IPR039561">
    <property type="entry name" value="Peptidase_M15C"/>
</dbReference>
<dbReference type="Pfam" id="PF13539">
    <property type="entry name" value="Peptidase_M15_4"/>
    <property type="match status" value="1"/>
</dbReference>
<keyword evidence="3" id="KW-1185">Reference proteome</keyword>
<feature type="domain" description="Peptidase M15C" evidence="1">
    <location>
        <begin position="147"/>
        <end position="227"/>
    </location>
</feature>
<sequence length="228" mass="25077">MGRIAKLISTVVVAASVGLGTGATATASEQHIRLDAPAESGLPPYVAVISPVTAERLGKSWRPECPVGPDQLRLINLSVLGFDGKVHRGELIVAKAVATEITWTFADLYFNRYPIERMETVEKYDADDDKSMEANNTSAFNCRSITGGTAWSNHSYGRAIDINPVQNPYISSRGNVYPPNGAPYVDRTRNDPGMIHADDSTVRAFESRGWDWGGYWTTPIDYQHFEKP</sequence>
<keyword evidence="2" id="KW-0645">Protease</keyword>
<organism evidence="2 3">
    <name type="scientific">Kibdelosporangium aridum</name>
    <dbReference type="NCBI Taxonomy" id="2030"/>
    <lineage>
        <taxon>Bacteria</taxon>
        <taxon>Bacillati</taxon>
        <taxon>Actinomycetota</taxon>
        <taxon>Actinomycetes</taxon>
        <taxon>Pseudonocardiales</taxon>
        <taxon>Pseudonocardiaceae</taxon>
        <taxon>Kibdelosporangium</taxon>
    </lineage>
</organism>
<dbReference type="OrthoDB" id="9799970at2"/>
<dbReference type="SUPFAM" id="SSF55166">
    <property type="entry name" value="Hedgehog/DD-peptidase"/>
    <property type="match status" value="1"/>
</dbReference>
<reference evidence="2 3" key="1">
    <citation type="submission" date="2017-04" db="EMBL/GenBank/DDBJ databases">
        <authorList>
            <person name="Afonso C.L."/>
            <person name="Miller P.J."/>
            <person name="Scott M.A."/>
            <person name="Spackman E."/>
            <person name="Goraichik I."/>
            <person name="Dimitrov K.M."/>
            <person name="Suarez D.L."/>
            <person name="Swayne D.E."/>
        </authorList>
    </citation>
    <scope>NUCLEOTIDE SEQUENCE [LARGE SCALE GENOMIC DNA]</scope>
    <source>
        <strain evidence="2 3">DSM 43828</strain>
    </source>
</reference>
<keyword evidence="2" id="KW-0378">Hydrolase</keyword>
<keyword evidence="2" id="KW-0121">Carboxypeptidase</keyword>
<dbReference type="Proteomes" id="UP000192674">
    <property type="component" value="Unassembled WGS sequence"/>
</dbReference>
<proteinExistence type="predicted"/>
<dbReference type="EMBL" id="FWXV01000003">
    <property type="protein sequence ID" value="SMD06115.1"/>
    <property type="molecule type" value="Genomic_DNA"/>
</dbReference>
<evidence type="ECO:0000313" key="2">
    <source>
        <dbReference type="EMBL" id="SMD06115.1"/>
    </source>
</evidence>
<name>A0A1Y5XPC3_KIBAR</name>
<dbReference type="GO" id="GO:0004180">
    <property type="term" value="F:carboxypeptidase activity"/>
    <property type="evidence" value="ECO:0007669"/>
    <property type="project" value="UniProtKB-KW"/>
</dbReference>
<dbReference type="Gene3D" id="3.30.1380.10">
    <property type="match status" value="1"/>
</dbReference>
<evidence type="ECO:0000313" key="3">
    <source>
        <dbReference type="Proteomes" id="UP000192674"/>
    </source>
</evidence>
<protein>
    <submittedName>
        <fullName evidence="2">D-alanyl-D-alanine carboxypeptidase</fullName>
    </submittedName>
</protein>
<dbReference type="InterPro" id="IPR009045">
    <property type="entry name" value="Zn_M74/Hedgehog-like"/>
</dbReference>